<evidence type="ECO:0000313" key="4">
    <source>
        <dbReference type="EMBL" id="TSB45578.1"/>
    </source>
</evidence>
<evidence type="ECO:0000259" key="3">
    <source>
        <dbReference type="SMART" id="SM00857"/>
    </source>
</evidence>
<evidence type="ECO:0000256" key="2">
    <source>
        <dbReference type="ARBA" id="ARBA00023172"/>
    </source>
</evidence>
<sequence length="468" mass="55221">MVQVMQSKIKYKVFFRRVSTITQDLAMQESADALYREKYINKEILILNEDGVSANKLNIEQRPQMKKLINLIINNQVDIIYAFDRTRLFRDFYESNYFVSLCKKHNVDIFFTSSGHQQATDSTLLEGVMNIVSDVEGKNIARRTEEARKRYPPRKLGYIKQKETKQYIKDPSKKDALLQFFSAIKGITSLEHLEATLNEYKRILKTTTKQLLKIAKDPFYAGFDLTNGKNKLSHIEPYLTYEDFKELQAHNNLLLSYQDIERSLNNQDIYDVCCGICRKPMKFHMDIPAKKAWYSCSRKHSKTLIGTEDLILIIKESLEKIIEHLDTELLLKDSRHFFHLIHKNANVELRSLELKKHNVMEKVILETDDFTHWRQNPHYIELTKLEKTQMDFLNQIEEKQALLIENETLVRMVKDYLHKCRKSNPYFLVSMLLGKLYVYPNEVNLMVSKFDYLSDLQTQYVLKGEKLL</sequence>
<accession>A0A553ZVS2</accession>
<protein>
    <submittedName>
        <fullName evidence="4">Recombinase family protein</fullName>
    </submittedName>
</protein>
<dbReference type="SMART" id="SM00857">
    <property type="entry name" value="Resolvase"/>
    <property type="match status" value="1"/>
</dbReference>
<dbReference type="SUPFAM" id="SSF53041">
    <property type="entry name" value="Resolvase-like"/>
    <property type="match status" value="1"/>
</dbReference>
<organism evidence="4 5">
    <name type="scientific">Alkalicoccobacillus porphyridii</name>
    <dbReference type="NCBI Taxonomy" id="2597270"/>
    <lineage>
        <taxon>Bacteria</taxon>
        <taxon>Bacillati</taxon>
        <taxon>Bacillota</taxon>
        <taxon>Bacilli</taxon>
        <taxon>Bacillales</taxon>
        <taxon>Bacillaceae</taxon>
        <taxon>Alkalicoccobacillus</taxon>
    </lineage>
</organism>
<dbReference type="Proteomes" id="UP000318521">
    <property type="component" value="Unassembled WGS sequence"/>
</dbReference>
<dbReference type="OrthoDB" id="2757355at2"/>
<dbReference type="GO" id="GO:0003677">
    <property type="term" value="F:DNA binding"/>
    <property type="evidence" value="ECO:0007669"/>
    <property type="project" value="UniProtKB-KW"/>
</dbReference>
<dbReference type="RefSeq" id="WP_143849767.1">
    <property type="nucleotide sequence ID" value="NZ_VLXZ01000010.1"/>
</dbReference>
<keyword evidence="2" id="KW-0233">DNA recombination</keyword>
<dbReference type="InterPro" id="IPR050639">
    <property type="entry name" value="SSR_resolvase"/>
</dbReference>
<dbReference type="InterPro" id="IPR006119">
    <property type="entry name" value="Resolv_N"/>
</dbReference>
<dbReference type="Pfam" id="PF00239">
    <property type="entry name" value="Resolvase"/>
    <property type="match status" value="1"/>
</dbReference>
<dbReference type="CDD" id="cd00338">
    <property type="entry name" value="Ser_Recombinase"/>
    <property type="match status" value="1"/>
</dbReference>
<evidence type="ECO:0000256" key="1">
    <source>
        <dbReference type="ARBA" id="ARBA00023125"/>
    </source>
</evidence>
<name>A0A553ZVS2_9BACI</name>
<dbReference type="GO" id="GO:0000150">
    <property type="term" value="F:DNA strand exchange activity"/>
    <property type="evidence" value="ECO:0007669"/>
    <property type="project" value="InterPro"/>
</dbReference>
<gene>
    <name evidence="4" type="ORF">FN960_15525</name>
</gene>
<feature type="domain" description="Resolvase/invertase-type recombinase catalytic" evidence="3">
    <location>
        <begin position="12"/>
        <end position="151"/>
    </location>
</feature>
<keyword evidence="5" id="KW-1185">Reference proteome</keyword>
<dbReference type="EMBL" id="VLXZ01000010">
    <property type="protein sequence ID" value="TSB45578.1"/>
    <property type="molecule type" value="Genomic_DNA"/>
</dbReference>
<dbReference type="PANTHER" id="PTHR30461">
    <property type="entry name" value="DNA-INVERTASE FROM LAMBDOID PROPHAGE"/>
    <property type="match status" value="1"/>
</dbReference>
<dbReference type="PANTHER" id="PTHR30461:SF2">
    <property type="entry name" value="SERINE RECOMBINASE PINE-RELATED"/>
    <property type="match status" value="1"/>
</dbReference>
<dbReference type="AlphaFoldDB" id="A0A553ZVS2"/>
<evidence type="ECO:0000313" key="5">
    <source>
        <dbReference type="Proteomes" id="UP000318521"/>
    </source>
</evidence>
<keyword evidence="1" id="KW-0238">DNA-binding</keyword>
<dbReference type="InterPro" id="IPR036162">
    <property type="entry name" value="Resolvase-like_N_sf"/>
</dbReference>
<reference evidence="4 5" key="1">
    <citation type="submission" date="2019-07" db="EMBL/GenBank/DDBJ databases">
        <authorList>
            <person name="Park Y.J."/>
            <person name="Jeong S.E."/>
            <person name="Jung H.S."/>
        </authorList>
    </citation>
    <scope>NUCLEOTIDE SEQUENCE [LARGE SCALE GENOMIC DNA]</scope>
    <source>
        <strain evidence="5">P16(2019)</strain>
    </source>
</reference>
<dbReference type="Gene3D" id="3.40.50.1390">
    <property type="entry name" value="Resolvase, N-terminal catalytic domain"/>
    <property type="match status" value="1"/>
</dbReference>
<comment type="caution">
    <text evidence="4">The sequence shown here is derived from an EMBL/GenBank/DDBJ whole genome shotgun (WGS) entry which is preliminary data.</text>
</comment>
<proteinExistence type="predicted"/>